<gene>
    <name evidence="2" type="ORF">OG469_01240</name>
</gene>
<organism evidence="2 3">
    <name type="scientific">Kitasatospora herbaricolor</name>
    <dbReference type="NCBI Taxonomy" id="68217"/>
    <lineage>
        <taxon>Bacteria</taxon>
        <taxon>Bacillati</taxon>
        <taxon>Actinomycetota</taxon>
        <taxon>Actinomycetes</taxon>
        <taxon>Kitasatosporales</taxon>
        <taxon>Streptomycetaceae</taxon>
        <taxon>Kitasatospora</taxon>
    </lineage>
</organism>
<evidence type="ECO:0000256" key="1">
    <source>
        <dbReference type="SAM" id="MobiDB-lite"/>
    </source>
</evidence>
<dbReference type="Proteomes" id="UP001432014">
    <property type="component" value="Chromosome"/>
</dbReference>
<proteinExistence type="predicted"/>
<accession>A0ABZ1W0B5</accession>
<dbReference type="Pfam" id="PF14435">
    <property type="entry name" value="SUKH-4"/>
    <property type="match status" value="1"/>
</dbReference>
<keyword evidence="3" id="KW-1185">Reference proteome</keyword>
<evidence type="ECO:0000313" key="2">
    <source>
        <dbReference type="EMBL" id="WUS54246.1"/>
    </source>
</evidence>
<sequence length="200" mass="21660">MTESELLAAPRRPTTAWLETCFGAGALWRPAAADLPAGLEHAGARAFLSEVGIPAVRLDFADYDSSELPEKGMWEEDPDELFGNRYPDDDSPPKSYSYCIGRRNLLHLMLRGDTGVVELYDPDGWDHAAGYGGYAADSLPALVGALGLLALHEERLTGDDPAAALAELTGLLGQLGQDADNSSFWAPVLEYLEEEYADEE</sequence>
<dbReference type="InterPro" id="IPR025851">
    <property type="entry name" value="SUKH-4"/>
</dbReference>
<protein>
    <recommendedName>
        <fullName evidence="4">SUKH-4 immunity protein of toxin-antitoxin system</fullName>
    </recommendedName>
</protein>
<evidence type="ECO:0008006" key="4">
    <source>
        <dbReference type="Google" id="ProtNLM"/>
    </source>
</evidence>
<reference evidence="2 3" key="1">
    <citation type="submission" date="2022-10" db="EMBL/GenBank/DDBJ databases">
        <title>The complete genomes of actinobacterial strains from the NBC collection.</title>
        <authorList>
            <person name="Joergensen T.S."/>
            <person name="Alvarez Arevalo M."/>
            <person name="Sterndorff E.B."/>
            <person name="Faurdal D."/>
            <person name="Vuksanovic O."/>
            <person name="Mourched A.-S."/>
            <person name="Charusanti P."/>
            <person name="Shaw S."/>
            <person name="Blin K."/>
            <person name="Weber T."/>
        </authorList>
    </citation>
    <scope>NUCLEOTIDE SEQUENCE [LARGE SCALE GENOMIC DNA]</scope>
    <source>
        <strain evidence="2 3">NBC_01247</strain>
    </source>
</reference>
<evidence type="ECO:0000313" key="3">
    <source>
        <dbReference type="Proteomes" id="UP001432014"/>
    </source>
</evidence>
<name>A0ABZ1W0B5_9ACTN</name>
<feature type="region of interest" description="Disordered" evidence="1">
    <location>
        <begin position="69"/>
        <end position="90"/>
    </location>
</feature>
<dbReference type="EMBL" id="CP108482">
    <property type="protein sequence ID" value="WUS54246.1"/>
    <property type="molecule type" value="Genomic_DNA"/>
</dbReference>
<dbReference type="RefSeq" id="WP_329492858.1">
    <property type="nucleotide sequence ID" value="NZ_CP108460.1"/>
</dbReference>